<sequence length="112" mass="11396">MLAWLGLVAFALTAVAPVVSRALMPPMSMAVDCGSATTHPASEGHRQPHGAPLDACAYCGLFCHIPLQVSVPPALVLEAPLPPLPPAGPAPLADTPHSILASHPRGPPQAHA</sequence>
<dbReference type="EMBL" id="JACHET010000001">
    <property type="protein sequence ID" value="MBB6185233.1"/>
    <property type="molecule type" value="Genomic_DNA"/>
</dbReference>
<dbReference type="RefSeq" id="WP_052395100.1">
    <property type="nucleotide sequence ID" value="NZ_JACHET010000001.1"/>
</dbReference>
<proteinExistence type="predicted"/>
<evidence type="ECO:0000313" key="3">
    <source>
        <dbReference type="Proteomes" id="UP000560000"/>
    </source>
</evidence>
<protein>
    <recommendedName>
        <fullName evidence="4">DUF2946 domain-containing protein</fullName>
    </recommendedName>
</protein>
<accession>A0A841KHY1</accession>
<dbReference type="InterPro" id="IPR021333">
    <property type="entry name" value="DUF2946"/>
</dbReference>
<dbReference type="Proteomes" id="UP000560000">
    <property type="component" value="Unassembled WGS sequence"/>
</dbReference>
<comment type="caution">
    <text evidence="2">The sequence shown here is derived from an EMBL/GenBank/DDBJ whole genome shotgun (WGS) entry which is preliminary data.</text>
</comment>
<evidence type="ECO:0000256" key="1">
    <source>
        <dbReference type="SAM" id="MobiDB-lite"/>
    </source>
</evidence>
<feature type="region of interest" description="Disordered" evidence="1">
    <location>
        <begin position="86"/>
        <end position="112"/>
    </location>
</feature>
<gene>
    <name evidence="2" type="ORF">HNQ86_002578</name>
</gene>
<dbReference type="AlphaFoldDB" id="A0A841KHY1"/>
<evidence type="ECO:0008006" key="4">
    <source>
        <dbReference type="Google" id="ProtNLM"/>
    </source>
</evidence>
<dbReference type="Pfam" id="PF11162">
    <property type="entry name" value="DUF2946"/>
    <property type="match status" value="1"/>
</dbReference>
<reference evidence="2 3" key="1">
    <citation type="submission" date="2020-08" db="EMBL/GenBank/DDBJ databases">
        <title>Genomic Encyclopedia of Type Strains, Phase IV (KMG-IV): sequencing the most valuable type-strain genomes for metagenomic binning, comparative biology and taxonomic classification.</title>
        <authorList>
            <person name="Goeker M."/>
        </authorList>
    </citation>
    <scope>NUCLEOTIDE SEQUENCE [LARGE SCALE GENOMIC DNA]</scope>
    <source>
        <strain evidence="2 3">DSM 107085</strain>
    </source>
</reference>
<dbReference type="OrthoDB" id="5952074at2"/>
<organism evidence="2 3">
    <name type="scientific">Oleiagrimonas soli</name>
    <dbReference type="NCBI Taxonomy" id="1543381"/>
    <lineage>
        <taxon>Bacteria</taxon>
        <taxon>Pseudomonadati</taxon>
        <taxon>Pseudomonadota</taxon>
        <taxon>Gammaproteobacteria</taxon>
        <taxon>Lysobacterales</taxon>
        <taxon>Rhodanobacteraceae</taxon>
        <taxon>Oleiagrimonas</taxon>
    </lineage>
</organism>
<name>A0A841KHY1_9GAMM</name>
<evidence type="ECO:0000313" key="2">
    <source>
        <dbReference type="EMBL" id="MBB6185233.1"/>
    </source>
</evidence>